<reference evidence="1" key="1">
    <citation type="submission" date="2014-05" db="EMBL/GenBank/DDBJ databases">
        <authorList>
            <person name="Chronopoulou M."/>
        </authorList>
    </citation>
    <scope>NUCLEOTIDE SEQUENCE</scope>
    <source>
        <tissue evidence="1">Whole organism</tissue>
    </source>
</reference>
<proteinExistence type="predicted"/>
<protein>
    <submittedName>
        <fullName evidence="1">Uncharacterized protein</fullName>
    </submittedName>
</protein>
<sequence>MCMRMALTPFQPIFKILVEQAKSHLTISLNKTKQFLVLFFFLNETHF</sequence>
<accession>A0A0K2UDJ2</accession>
<dbReference type="AlphaFoldDB" id="A0A0K2UDJ2"/>
<evidence type="ECO:0000313" key="1">
    <source>
        <dbReference type="EMBL" id="CDW36120.1"/>
    </source>
</evidence>
<name>A0A0K2UDJ2_LEPSM</name>
<organism evidence="1">
    <name type="scientific">Lepeophtheirus salmonis</name>
    <name type="common">Salmon louse</name>
    <name type="synonym">Caligus salmonis</name>
    <dbReference type="NCBI Taxonomy" id="72036"/>
    <lineage>
        <taxon>Eukaryota</taxon>
        <taxon>Metazoa</taxon>
        <taxon>Ecdysozoa</taxon>
        <taxon>Arthropoda</taxon>
        <taxon>Crustacea</taxon>
        <taxon>Multicrustacea</taxon>
        <taxon>Hexanauplia</taxon>
        <taxon>Copepoda</taxon>
        <taxon>Siphonostomatoida</taxon>
        <taxon>Caligidae</taxon>
        <taxon>Lepeophtheirus</taxon>
    </lineage>
</organism>
<dbReference type="EMBL" id="HACA01018759">
    <property type="protein sequence ID" value="CDW36120.1"/>
    <property type="molecule type" value="Transcribed_RNA"/>
</dbReference>